<dbReference type="EMBL" id="FMZZ01000011">
    <property type="protein sequence ID" value="SDD47827.1"/>
    <property type="molecule type" value="Genomic_DNA"/>
</dbReference>
<reference evidence="3" key="1">
    <citation type="submission" date="2016-10" db="EMBL/GenBank/DDBJ databases">
        <authorList>
            <person name="Varghese N."/>
            <person name="Submissions S."/>
        </authorList>
    </citation>
    <scope>NUCLEOTIDE SEQUENCE [LARGE SCALE GENOMIC DNA]</scope>
    <source>
        <strain evidence="3">IBRC-M 10403</strain>
    </source>
</reference>
<feature type="compositionally biased region" description="Basic and acidic residues" evidence="1">
    <location>
        <begin position="52"/>
        <end position="68"/>
    </location>
</feature>
<dbReference type="OrthoDB" id="3696623at2"/>
<organism evidence="2 3">
    <name type="scientific">Actinokineospora iranica</name>
    <dbReference type="NCBI Taxonomy" id="1271860"/>
    <lineage>
        <taxon>Bacteria</taxon>
        <taxon>Bacillati</taxon>
        <taxon>Actinomycetota</taxon>
        <taxon>Actinomycetes</taxon>
        <taxon>Pseudonocardiales</taxon>
        <taxon>Pseudonocardiaceae</taxon>
        <taxon>Actinokineospora</taxon>
    </lineage>
</organism>
<gene>
    <name evidence="2" type="ORF">SAMN05216174_111214</name>
</gene>
<evidence type="ECO:0000256" key="1">
    <source>
        <dbReference type="SAM" id="MobiDB-lite"/>
    </source>
</evidence>
<evidence type="ECO:0000313" key="3">
    <source>
        <dbReference type="Proteomes" id="UP000199501"/>
    </source>
</evidence>
<feature type="compositionally biased region" description="Basic and acidic residues" evidence="1">
    <location>
        <begin position="29"/>
        <end position="45"/>
    </location>
</feature>
<accession>A0A1G6V4C3</accession>
<dbReference type="AlphaFoldDB" id="A0A1G6V4C3"/>
<keyword evidence="3" id="KW-1185">Reference proteome</keyword>
<dbReference type="STRING" id="1271860.SAMN05216174_111214"/>
<protein>
    <submittedName>
        <fullName evidence="2">Uncharacterized protein</fullName>
    </submittedName>
</protein>
<proteinExistence type="predicted"/>
<sequence length="121" mass="13262">MTGPNQGFAESVTRFKAELSAAVTRARRASAEAREQTAGFRRETAELAGKVRAGDARDGEPTDAERRSAAARWRHSQGLPVEEFPADEPPADEPAKPVRRATVDPDDDDEDFSQHTILFRG</sequence>
<name>A0A1G6V4C3_9PSEU</name>
<dbReference type="Proteomes" id="UP000199501">
    <property type="component" value="Unassembled WGS sequence"/>
</dbReference>
<feature type="region of interest" description="Disordered" evidence="1">
    <location>
        <begin position="28"/>
        <end position="121"/>
    </location>
</feature>
<evidence type="ECO:0000313" key="2">
    <source>
        <dbReference type="EMBL" id="SDD47827.1"/>
    </source>
</evidence>
<dbReference type="RefSeq" id="WP_091454203.1">
    <property type="nucleotide sequence ID" value="NZ_FMZZ01000011.1"/>
</dbReference>